<dbReference type="InterPro" id="IPR029063">
    <property type="entry name" value="SAM-dependent_MTases_sf"/>
</dbReference>
<dbReference type="InterPro" id="IPR013216">
    <property type="entry name" value="Methyltransf_11"/>
</dbReference>
<dbReference type="Gene3D" id="3.40.50.150">
    <property type="entry name" value="Vaccinia Virus protein VP39"/>
    <property type="match status" value="1"/>
</dbReference>
<dbReference type="GO" id="GO:0032981">
    <property type="term" value="P:mitochondrial respiratory chain complex I assembly"/>
    <property type="evidence" value="ECO:0007669"/>
    <property type="project" value="TreeGrafter"/>
</dbReference>
<dbReference type="AlphaFoldDB" id="A0AAD5SR05"/>
<comment type="caution">
    <text evidence="5">The sequence shown here is derived from an EMBL/GenBank/DDBJ whole genome shotgun (WGS) entry which is preliminary data.</text>
</comment>
<dbReference type="GO" id="GO:0008757">
    <property type="term" value="F:S-adenosylmethionine-dependent methyltransferase activity"/>
    <property type="evidence" value="ECO:0007669"/>
    <property type="project" value="InterPro"/>
</dbReference>
<dbReference type="Proteomes" id="UP001211907">
    <property type="component" value="Unassembled WGS sequence"/>
</dbReference>
<dbReference type="InterPro" id="IPR050602">
    <property type="entry name" value="Malonyl-ACP_OMT"/>
</dbReference>
<evidence type="ECO:0000259" key="4">
    <source>
        <dbReference type="Pfam" id="PF08241"/>
    </source>
</evidence>
<dbReference type="CDD" id="cd02440">
    <property type="entry name" value="AdoMet_MTases"/>
    <property type="match status" value="1"/>
</dbReference>
<dbReference type="SUPFAM" id="SSF53335">
    <property type="entry name" value="S-adenosyl-L-methionine-dependent methyltransferases"/>
    <property type="match status" value="1"/>
</dbReference>
<evidence type="ECO:0000256" key="3">
    <source>
        <dbReference type="SAM" id="MobiDB-lite"/>
    </source>
</evidence>
<organism evidence="5 6">
    <name type="scientific">Physocladia obscura</name>
    <dbReference type="NCBI Taxonomy" id="109957"/>
    <lineage>
        <taxon>Eukaryota</taxon>
        <taxon>Fungi</taxon>
        <taxon>Fungi incertae sedis</taxon>
        <taxon>Chytridiomycota</taxon>
        <taxon>Chytridiomycota incertae sedis</taxon>
        <taxon>Chytridiomycetes</taxon>
        <taxon>Chytridiales</taxon>
        <taxon>Chytriomycetaceae</taxon>
        <taxon>Physocladia</taxon>
    </lineage>
</organism>
<accession>A0AAD5SR05</accession>
<feature type="compositionally biased region" description="Low complexity" evidence="3">
    <location>
        <begin position="89"/>
        <end position="102"/>
    </location>
</feature>
<keyword evidence="1" id="KW-0489">Methyltransferase</keyword>
<dbReference type="GO" id="GO:0032259">
    <property type="term" value="P:methylation"/>
    <property type="evidence" value="ECO:0007669"/>
    <property type="project" value="UniProtKB-KW"/>
</dbReference>
<evidence type="ECO:0000256" key="2">
    <source>
        <dbReference type="ARBA" id="ARBA00022679"/>
    </source>
</evidence>
<sequence>MQVVFDRARKLRQRDDAAAAAQREADYLKDEVAARLADRLLDIKGRVFADALDVGAGPGFLARHLDSALVRRLTMLDSSRKMLTRDADSATPQSQTSAQSPIQLQLQQLHLQTNDTDSNTDTIPITAVCADEEFLPFANDSFDAVFSSMALHWVNDLPGVLRQITNILKPDGLFLAAMPGGDSLFELRSSLQLAETERTGGVSPRVSPMATMRDLGALLSRAGMTLTTVDSDEIVVGYPSMYELIEDLRSMGEQNASIHR</sequence>
<feature type="region of interest" description="Disordered" evidence="3">
    <location>
        <begin position="83"/>
        <end position="102"/>
    </location>
</feature>
<keyword evidence="6" id="KW-1185">Reference proteome</keyword>
<dbReference type="EMBL" id="JADGJH010002771">
    <property type="protein sequence ID" value="KAJ3094950.1"/>
    <property type="molecule type" value="Genomic_DNA"/>
</dbReference>
<dbReference type="PANTHER" id="PTHR13090:SF1">
    <property type="entry name" value="ARGININE-HYDROXYLASE NDUFAF5, MITOCHONDRIAL"/>
    <property type="match status" value="1"/>
</dbReference>
<dbReference type="Pfam" id="PF08241">
    <property type="entry name" value="Methyltransf_11"/>
    <property type="match status" value="1"/>
</dbReference>
<evidence type="ECO:0000313" key="6">
    <source>
        <dbReference type="Proteomes" id="UP001211907"/>
    </source>
</evidence>
<gene>
    <name evidence="5" type="primary">NDUFAF5</name>
    <name evidence="5" type="ORF">HK100_005969</name>
</gene>
<feature type="domain" description="Methyltransferase type 11" evidence="4">
    <location>
        <begin position="52"/>
        <end position="175"/>
    </location>
</feature>
<evidence type="ECO:0000313" key="5">
    <source>
        <dbReference type="EMBL" id="KAJ3094950.1"/>
    </source>
</evidence>
<protein>
    <submittedName>
        <fullName evidence="5">NADH dehydrogenase [ubiquinone] 1 alpha subcomplex assembly factor 5</fullName>
    </submittedName>
</protein>
<evidence type="ECO:0000256" key="1">
    <source>
        <dbReference type="ARBA" id="ARBA00022603"/>
    </source>
</evidence>
<keyword evidence="2" id="KW-0808">Transferase</keyword>
<reference evidence="5" key="1">
    <citation type="submission" date="2020-05" db="EMBL/GenBank/DDBJ databases">
        <title>Phylogenomic resolution of chytrid fungi.</title>
        <authorList>
            <person name="Stajich J.E."/>
            <person name="Amses K."/>
            <person name="Simmons R."/>
            <person name="Seto K."/>
            <person name="Myers J."/>
            <person name="Bonds A."/>
            <person name="Quandt C.A."/>
            <person name="Barry K."/>
            <person name="Liu P."/>
            <person name="Grigoriev I."/>
            <person name="Longcore J.E."/>
            <person name="James T.Y."/>
        </authorList>
    </citation>
    <scope>NUCLEOTIDE SEQUENCE</scope>
    <source>
        <strain evidence="5">JEL0513</strain>
    </source>
</reference>
<proteinExistence type="predicted"/>
<dbReference type="GO" id="GO:0005739">
    <property type="term" value="C:mitochondrion"/>
    <property type="evidence" value="ECO:0007669"/>
    <property type="project" value="TreeGrafter"/>
</dbReference>
<name>A0AAD5SR05_9FUNG</name>
<dbReference type="PANTHER" id="PTHR13090">
    <property type="entry name" value="ARGININE-HYDROXYLASE NDUFAF5, MITOCHONDRIAL"/>
    <property type="match status" value="1"/>
</dbReference>